<evidence type="ECO:0000313" key="2">
    <source>
        <dbReference type="EMBL" id="WWC88279.1"/>
    </source>
</evidence>
<dbReference type="GeneID" id="91093856"/>
<feature type="region of interest" description="Disordered" evidence="1">
    <location>
        <begin position="436"/>
        <end position="719"/>
    </location>
</feature>
<feature type="compositionally biased region" description="Acidic residues" evidence="1">
    <location>
        <begin position="286"/>
        <end position="298"/>
    </location>
</feature>
<feature type="region of interest" description="Disordered" evidence="1">
    <location>
        <begin position="156"/>
        <end position="195"/>
    </location>
</feature>
<feature type="region of interest" description="Disordered" evidence="1">
    <location>
        <begin position="27"/>
        <end position="61"/>
    </location>
</feature>
<feature type="region of interest" description="Disordered" evidence="1">
    <location>
        <begin position="384"/>
        <end position="419"/>
    </location>
</feature>
<dbReference type="AlphaFoldDB" id="A0AAX4JTL9"/>
<feature type="compositionally biased region" description="Low complexity" evidence="1">
    <location>
        <begin position="178"/>
        <end position="187"/>
    </location>
</feature>
<gene>
    <name evidence="2" type="ORF">L201_003186</name>
</gene>
<feature type="compositionally biased region" description="Polar residues" evidence="1">
    <location>
        <begin position="666"/>
        <end position="680"/>
    </location>
</feature>
<feature type="compositionally biased region" description="Polar residues" evidence="1">
    <location>
        <begin position="486"/>
        <end position="495"/>
    </location>
</feature>
<feature type="compositionally biased region" description="Low complexity" evidence="1">
    <location>
        <begin position="639"/>
        <end position="665"/>
    </location>
</feature>
<feature type="compositionally biased region" description="Basic and acidic residues" evidence="1">
    <location>
        <begin position="442"/>
        <end position="460"/>
    </location>
</feature>
<feature type="region of interest" description="Disordered" evidence="1">
    <location>
        <begin position="237"/>
        <end position="370"/>
    </location>
</feature>
<evidence type="ECO:0000313" key="3">
    <source>
        <dbReference type="Proteomes" id="UP001355207"/>
    </source>
</evidence>
<dbReference type="EMBL" id="CP144101">
    <property type="protein sequence ID" value="WWC88279.1"/>
    <property type="molecule type" value="Genomic_DNA"/>
</dbReference>
<feature type="compositionally biased region" description="Basic residues" evidence="1">
    <location>
        <begin position="308"/>
        <end position="317"/>
    </location>
</feature>
<feature type="compositionally biased region" description="Polar residues" evidence="1">
    <location>
        <begin position="239"/>
        <end position="254"/>
    </location>
</feature>
<evidence type="ECO:0000256" key="1">
    <source>
        <dbReference type="SAM" id="MobiDB-lite"/>
    </source>
</evidence>
<feature type="compositionally biased region" description="Low complexity" evidence="1">
    <location>
        <begin position="156"/>
        <end position="167"/>
    </location>
</feature>
<feature type="compositionally biased region" description="Polar residues" evidence="1">
    <location>
        <begin position="692"/>
        <end position="702"/>
    </location>
</feature>
<sequence>MVFTLPSLPSGILENFIDTSPQVFYPTSSSTTRNTPTKRTCPNINTDQRHRSSSRSSVNSNNHYYKYDDIYELPQKTSIQLLPPTTPTKTPKKQHLGNLLPASASLDDLTGDWEPLPNGGLAEKRRLSISNSINNKSVTETYGNGLLRYCSSPTKLPTTTTNTTPTRPVHRRCHSALPSTSSPSTSTIKGKIKDEIPSPLITGKLKEFSISKNPLASTSAISLPTLKEGEFDENHHQPLWSNRQNQDGNGSISPSPLVRPHDRKSSKSKITPASPSLRSELSLDFKEEEEELVDDTDQNELPHDVKPPKIKSLKRHNTTLSSVPPPLDSQPHYSSMPPPPLNPINITYSPSSSKVRHRKSFRTTSISTSMTRPLLSPRSWSVQDIHSLSPSSSSSSSISSTNCDKNKGLHSRRSSVESTSSVSDIAVLATWSFPNSNIDPTKVNDDDRDTDKKGDVERGRKPGPSSERLKERLRNIPGIETGSFRFPSSGSLPLLNNNNNNKLERGKDHKKLMRNNTTVIKPSKPILPPHLKIGHRHTHSSPNLLTIPSSTSSPTLSRQGQGQGLMGPPSSSFSTPSVGNPAFPPPPKPVQRRPTTSRLRHPNPLSMSTNHHNHHHQTQTFLTSSSTGIGSMGLGSSPGSGSIDSLSLSDISSSTSASNIYSESSPTNSIKSLPSVNIPSDSEDGIGKQDKTWWSSSPFTSFKRNRSESQSSERNNTQLGVFQNKQDVIEVLPQLVNRKEYEWEQSIKVVDDHNDDGDDEQYIDLDNM</sequence>
<feature type="compositionally biased region" description="Polar residues" evidence="1">
    <location>
        <begin position="268"/>
        <end position="279"/>
    </location>
</feature>
<feature type="compositionally biased region" description="Polar residues" evidence="1">
    <location>
        <begin position="569"/>
        <end position="578"/>
    </location>
</feature>
<feature type="compositionally biased region" description="Low complexity" evidence="1">
    <location>
        <begin position="27"/>
        <end position="43"/>
    </location>
</feature>
<reference evidence="2 3" key="1">
    <citation type="submission" date="2024-01" db="EMBL/GenBank/DDBJ databases">
        <title>Comparative genomics of Cryptococcus and Kwoniella reveals pathogenesis evolution and contrasting modes of karyotype evolution via chromosome fusion or intercentromeric recombination.</title>
        <authorList>
            <person name="Coelho M.A."/>
            <person name="David-Palma M."/>
            <person name="Shea T."/>
            <person name="Bowers K."/>
            <person name="McGinley-Smith S."/>
            <person name="Mohammad A.W."/>
            <person name="Gnirke A."/>
            <person name="Yurkov A.M."/>
            <person name="Nowrousian M."/>
            <person name="Sun S."/>
            <person name="Cuomo C.A."/>
            <person name="Heitman J."/>
        </authorList>
    </citation>
    <scope>NUCLEOTIDE SEQUENCE [LARGE SCALE GENOMIC DNA]</scope>
    <source>
        <strain evidence="2 3">CBS 6074</strain>
    </source>
</reference>
<feature type="compositionally biased region" description="Low complexity" evidence="1">
    <location>
        <begin position="387"/>
        <end position="400"/>
    </location>
</feature>
<dbReference type="Proteomes" id="UP001355207">
    <property type="component" value="Chromosome 4"/>
</dbReference>
<proteinExistence type="predicted"/>
<keyword evidence="3" id="KW-1185">Reference proteome</keyword>
<protein>
    <submittedName>
        <fullName evidence="2">Uncharacterized protein</fullName>
    </submittedName>
</protein>
<name>A0AAX4JTL9_9TREE</name>
<feature type="compositionally biased region" description="Polar residues" evidence="1">
    <location>
        <begin position="344"/>
        <end position="353"/>
    </location>
</feature>
<feature type="compositionally biased region" description="Low complexity" evidence="1">
    <location>
        <begin position="540"/>
        <end position="557"/>
    </location>
</feature>
<organism evidence="2 3">
    <name type="scientific">Kwoniella dendrophila CBS 6074</name>
    <dbReference type="NCBI Taxonomy" id="1295534"/>
    <lineage>
        <taxon>Eukaryota</taxon>
        <taxon>Fungi</taxon>
        <taxon>Dikarya</taxon>
        <taxon>Basidiomycota</taxon>
        <taxon>Agaricomycotina</taxon>
        <taxon>Tremellomycetes</taxon>
        <taxon>Tremellales</taxon>
        <taxon>Cryptococcaceae</taxon>
        <taxon>Kwoniella</taxon>
    </lineage>
</organism>
<accession>A0AAX4JTL9</accession>
<dbReference type="RefSeq" id="XP_066075042.1">
    <property type="nucleotide sequence ID" value="XM_066218945.1"/>
</dbReference>